<accession>A0A1S1U3A7</accession>
<dbReference type="InterPro" id="IPR029083">
    <property type="entry name" value="Imm32"/>
</dbReference>
<organism evidence="1 2">
    <name type="scientific">Janthinobacterium lividum</name>
    <dbReference type="NCBI Taxonomy" id="29581"/>
    <lineage>
        <taxon>Bacteria</taxon>
        <taxon>Pseudomonadati</taxon>
        <taxon>Pseudomonadota</taxon>
        <taxon>Betaproteobacteria</taxon>
        <taxon>Burkholderiales</taxon>
        <taxon>Oxalobacteraceae</taxon>
        <taxon>Janthinobacterium</taxon>
    </lineage>
</organism>
<dbReference type="EMBL" id="LFKP01000011">
    <property type="protein sequence ID" value="OHV94947.1"/>
    <property type="molecule type" value="Genomic_DNA"/>
</dbReference>
<gene>
    <name evidence="1" type="ORF">AKG95_21890</name>
</gene>
<protein>
    <submittedName>
        <fullName evidence="1">Uncharacterized protein</fullName>
    </submittedName>
</protein>
<dbReference type="Pfam" id="PF15566">
    <property type="entry name" value="Imm32"/>
    <property type="match status" value="1"/>
</dbReference>
<sequence length="80" mass="8756">MTPHLSLHCYLQDTPSEQALPCSDVTIQADPATLRAIAHFLLASADEFDLAQDRAGMHAHLQDAWAGWQDDFPDLIVVAA</sequence>
<name>A0A1S1U3A7_9BURK</name>
<evidence type="ECO:0000313" key="1">
    <source>
        <dbReference type="EMBL" id="OHV94947.1"/>
    </source>
</evidence>
<dbReference type="Proteomes" id="UP000179840">
    <property type="component" value="Unassembled WGS sequence"/>
</dbReference>
<dbReference type="AlphaFoldDB" id="A0A1S1U3A7"/>
<evidence type="ECO:0000313" key="2">
    <source>
        <dbReference type="Proteomes" id="UP000179840"/>
    </source>
</evidence>
<dbReference type="RefSeq" id="WP_071079017.1">
    <property type="nucleotide sequence ID" value="NZ_LFKP01000011.1"/>
</dbReference>
<reference evidence="1 2" key="1">
    <citation type="submission" date="2015-06" db="EMBL/GenBank/DDBJ databases">
        <title>Draft genome sequencing of a biphenyl-degrading bacterium, Janthinobacterium lividum MEG1.</title>
        <authorList>
            <person name="Shimodaira J."/>
            <person name="Hatta T."/>
        </authorList>
    </citation>
    <scope>NUCLEOTIDE SEQUENCE [LARGE SCALE GENOMIC DNA]</scope>
    <source>
        <strain evidence="1 2">MEG1</strain>
    </source>
</reference>
<comment type="caution">
    <text evidence="1">The sequence shown here is derived from an EMBL/GenBank/DDBJ whole genome shotgun (WGS) entry which is preliminary data.</text>
</comment>
<proteinExistence type="predicted"/>